<organism evidence="2 3">
    <name type="scientific">Halomonas daqiaonensis</name>
    <dbReference type="NCBI Taxonomy" id="650850"/>
    <lineage>
        <taxon>Bacteria</taxon>
        <taxon>Pseudomonadati</taxon>
        <taxon>Pseudomonadota</taxon>
        <taxon>Gammaproteobacteria</taxon>
        <taxon>Oceanospirillales</taxon>
        <taxon>Halomonadaceae</taxon>
        <taxon>Halomonas</taxon>
    </lineage>
</organism>
<evidence type="ECO:0000313" key="2">
    <source>
        <dbReference type="EMBL" id="SEL88115.1"/>
    </source>
</evidence>
<dbReference type="Pfam" id="PF01610">
    <property type="entry name" value="DDE_Tnp_ISL3"/>
    <property type="match status" value="1"/>
</dbReference>
<dbReference type="STRING" id="650850.SAMN04488129_11852"/>
<proteinExistence type="predicted"/>
<evidence type="ECO:0000259" key="1">
    <source>
        <dbReference type="Pfam" id="PF01610"/>
    </source>
</evidence>
<gene>
    <name evidence="2" type="ORF">SAMN04488129_11852</name>
</gene>
<dbReference type="AlphaFoldDB" id="A0A1H7TU87"/>
<feature type="domain" description="Transposase IS204/IS1001/IS1096/IS1165 DDE" evidence="1">
    <location>
        <begin position="6"/>
        <end position="68"/>
    </location>
</feature>
<reference evidence="3" key="1">
    <citation type="submission" date="2016-10" db="EMBL/GenBank/DDBJ databases">
        <authorList>
            <person name="Varghese N."/>
            <person name="Submissions S."/>
        </authorList>
    </citation>
    <scope>NUCLEOTIDE SEQUENCE [LARGE SCALE GENOMIC DNA]</scope>
    <source>
        <strain evidence="3">CGMCC 1.9150</strain>
    </source>
</reference>
<keyword evidence="3" id="KW-1185">Reference proteome</keyword>
<dbReference type="InterPro" id="IPR002560">
    <property type="entry name" value="Transposase_DDE"/>
</dbReference>
<accession>A0A1H7TU87</accession>
<name>A0A1H7TU87_9GAMM</name>
<sequence length="86" mass="9533">MRKTVADQRLLKPTAKALTTLERHGEQVVRCCISGLTNARLKGMNSSFQASKSRTRGDRNEANFIAMIYLIGSGHLLDQAKSTRNV</sequence>
<dbReference type="EMBL" id="FOBC01000018">
    <property type="protein sequence ID" value="SEL88115.1"/>
    <property type="molecule type" value="Genomic_DNA"/>
</dbReference>
<protein>
    <submittedName>
        <fullName evidence="2">Transposase</fullName>
    </submittedName>
</protein>
<dbReference type="Proteomes" id="UP000198807">
    <property type="component" value="Unassembled WGS sequence"/>
</dbReference>
<evidence type="ECO:0000313" key="3">
    <source>
        <dbReference type="Proteomes" id="UP000198807"/>
    </source>
</evidence>